<keyword evidence="4" id="KW-0677">Repeat</keyword>
<dbReference type="GO" id="GO:0006335">
    <property type="term" value="P:DNA replication-dependent chromatin assembly"/>
    <property type="evidence" value="ECO:0007669"/>
    <property type="project" value="InterPro"/>
</dbReference>
<accession>A0AA35TLV8</accession>
<keyword evidence="3 9" id="KW-0853">WD repeat</keyword>
<evidence type="ECO:0000256" key="2">
    <source>
        <dbReference type="ARBA" id="ARBA00007306"/>
    </source>
</evidence>
<reference evidence="12" key="1">
    <citation type="submission" date="2023-03" db="EMBL/GenBank/DDBJ databases">
        <authorList>
            <person name="Steffen K."/>
            <person name="Cardenas P."/>
        </authorList>
    </citation>
    <scope>NUCLEOTIDE SEQUENCE</scope>
</reference>
<name>A0AA35TLV8_GEOBA</name>
<dbReference type="PROSITE" id="PS50294">
    <property type="entry name" value="WD_REPEATS_REGION"/>
    <property type="match status" value="2"/>
</dbReference>
<feature type="domain" description="CAF1B/HIR1 beta-propeller" evidence="11">
    <location>
        <begin position="1"/>
        <end position="381"/>
    </location>
</feature>
<evidence type="ECO:0000256" key="6">
    <source>
        <dbReference type="ARBA" id="ARBA00022853"/>
    </source>
</evidence>
<dbReference type="PROSITE" id="PS50082">
    <property type="entry name" value="WD_REPEATS_2"/>
    <property type="match status" value="2"/>
</dbReference>
<dbReference type="Gene3D" id="2.130.10.10">
    <property type="entry name" value="YVTN repeat-like/Quinoprotein amine dehydrogenase"/>
    <property type="match status" value="2"/>
</dbReference>
<comment type="subcellular location">
    <subcellularLocation>
        <location evidence="1">Nucleus</location>
    </subcellularLocation>
</comment>
<dbReference type="GO" id="GO:0005634">
    <property type="term" value="C:nucleus"/>
    <property type="evidence" value="ECO:0007669"/>
    <property type="project" value="UniProtKB-SubCell"/>
</dbReference>
<dbReference type="GO" id="GO:0033186">
    <property type="term" value="C:CAF-1 complex"/>
    <property type="evidence" value="ECO:0007669"/>
    <property type="project" value="TreeGrafter"/>
</dbReference>
<protein>
    <submittedName>
        <fullName evidence="12">Chromatin assembly factor 1 subunit B</fullName>
    </submittedName>
</protein>
<dbReference type="PANTHER" id="PTHR15271:SF4">
    <property type="entry name" value="CHROMATIN ASSEMBLY FACTOR 1 SUBUNIT B"/>
    <property type="match status" value="1"/>
</dbReference>
<feature type="repeat" description="WD" evidence="9">
    <location>
        <begin position="60"/>
        <end position="101"/>
    </location>
</feature>
<keyword evidence="7" id="KW-0234">DNA repair</keyword>
<keyword evidence="8" id="KW-0539">Nucleus</keyword>
<dbReference type="Proteomes" id="UP001174909">
    <property type="component" value="Unassembled WGS sequence"/>
</dbReference>
<dbReference type="InterPro" id="IPR001680">
    <property type="entry name" value="WD40_rpt"/>
</dbReference>
<dbReference type="EMBL" id="CASHTH010003849">
    <property type="protein sequence ID" value="CAI8050282.1"/>
    <property type="molecule type" value="Genomic_DNA"/>
</dbReference>
<evidence type="ECO:0000256" key="9">
    <source>
        <dbReference type="PROSITE-ProRule" id="PRU00221"/>
    </source>
</evidence>
<evidence type="ECO:0000313" key="13">
    <source>
        <dbReference type="Proteomes" id="UP001174909"/>
    </source>
</evidence>
<dbReference type="AlphaFoldDB" id="A0AA35TLV8"/>
<evidence type="ECO:0000256" key="1">
    <source>
        <dbReference type="ARBA" id="ARBA00004123"/>
    </source>
</evidence>
<feature type="region of interest" description="Disordered" evidence="10">
    <location>
        <begin position="412"/>
        <end position="465"/>
    </location>
</feature>
<evidence type="ECO:0000256" key="5">
    <source>
        <dbReference type="ARBA" id="ARBA00022763"/>
    </source>
</evidence>
<dbReference type="SMART" id="SM00320">
    <property type="entry name" value="WD40"/>
    <property type="match status" value="5"/>
</dbReference>
<dbReference type="InterPro" id="IPR055410">
    <property type="entry name" value="Beta-prop_CAF1B_HIR1"/>
</dbReference>
<evidence type="ECO:0000259" key="11">
    <source>
        <dbReference type="Pfam" id="PF24105"/>
    </source>
</evidence>
<comment type="caution">
    <text evidence="12">The sequence shown here is derived from an EMBL/GenBank/DDBJ whole genome shotgun (WGS) entry which is preliminary data.</text>
</comment>
<evidence type="ECO:0000256" key="10">
    <source>
        <dbReference type="SAM" id="MobiDB-lite"/>
    </source>
</evidence>
<dbReference type="PANTHER" id="PTHR15271">
    <property type="entry name" value="CHROMATIN ASSEMBLY FACTOR 1 SUBUNIT B"/>
    <property type="match status" value="1"/>
</dbReference>
<sequence>MKLTTPQIVWHSKEPVFSADFHHSGELWRLATGGADKDIKIWKVVREEGGKVKIVFMSSLSRHSGSVNVVRFSPNGELLASAGDDNVVCLWRLGEGGGASSNIATDTTLVNKETWNVTKMLRGHVEDIYDACWSASSSYLVTGSVDNTAIIWDISKGQSLCTLADSKQYVQGVAWDPIGQYLATLSNDRYLRVYAVEQKFKCVHSVSKMTVPENQEKGGGAGRQFRMWIDESLSFFFRRLTFSPDGNLLVVPAGRYENGEKTTNMTYIFTKSNLAKPAVCLPCPEKATVVVKFCPKLFKLRGDASEHHKSLFSLPYRMVYAVASLDAVLLYDTQQTTPFAYLSNIHYSGITDLAWSEDGLVLVITSSDAYCSIVTFEPTELGVVMATEDLPQSMKKSNAVSETKKNGITLLKSPVESGTKSAGNGDAIEEGKVNETEASTEPGRATENLEMSRLMGVTVREGGGR</sequence>
<evidence type="ECO:0000313" key="12">
    <source>
        <dbReference type="EMBL" id="CAI8050282.1"/>
    </source>
</evidence>
<evidence type="ECO:0000256" key="4">
    <source>
        <dbReference type="ARBA" id="ARBA00022737"/>
    </source>
</evidence>
<dbReference type="InterPro" id="IPR019775">
    <property type="entry name" value="WD40_repeat_CS"/>
</dbReference>
<dbReference type="InterPro" id="IPR036322">
    <property type="entry name" value="WD40_repeat_dom_sf"/>
</dbReference>
<dbReference type="InterPro" id="IPR045145">
    <property type="entry name" value="PTHR15271"/>
</dbReference>
<evidence type="ECO:0000256" key="3">
    <source>
        <dbReference type="ARBA" id="ARBA00022574"/>
    </source>
</evidence>
<keyword evidence="6" id="KW-0156">Chromatin regulator</keyword>
<feature type="repeat" description="WD" evidence="9">
    <location>
        <begin position="121"/>
        <end position="162"/>
    </location>
</feature>
<dbReference type="GO" id="GO:0006334">
    <property type="term" value="P:nucleosome assembly"/>
    <property type="evidence" value="ECO:0007669"/>
    <property type="project" value="TreeGrafter"/>
</dbReference>
<gene>
    <name evidence="12" type="ORF">GBAR_LOCUS27630</name>
</gene>
<dbReference type="Pfam" id="PF24105">
    <property type="entry name" value="Beta-prop_CAF1B_HIR1"/>
    <property type="match status" value="1"/>
</dbReference>
<keyword evidence="13" id="KW-1185">Reference proteome</keyword>
<comment type="similarity">
    <text evidence="2">Belongs to the WD repeat HIR1 family.</text>
</comment>
<dbReference type="SUPFAM" id="SSF50978">
    <property type="entry name" value="WD40 repeat-like"/>
    <property type="match status" value="1"/>
</dbReference>
<dbReference type="PROSITE" id="PS00678">
    <property type="entry name" value="WD_REPEATS_1"/>
    <property type="match status" value="1"/>
</dbReference>
<proteinExistence type="inferred from homology"/>
<evidence type="ECO:0000256" key="8">
    <source>
        <dbReference type="ARBA" id="ARBA00023242"/>
    </source>
</evidence>
<evidence type="ECO:0000256" key="7">
    <source>
        <dbReference type="ARBA" id="ARBA00023204"/>
    </source>
</evidence>
<dbReference type="InterPro" id="IPR015943">
    <property type="entry name" value="WD40/YVTN_repeat-like_dom_sf"/>
</dbReference>
<keyword evidence="5" id="KW-0227">DNA damage</keyword>
<organism evidence="12 13">
    <name type="scientific">Geodia barretti</name>
    <name type="common">Barrett's horny sponge</name>
    <dbReference type="NCBI Taxonomy" id="519541"/>
    <lineage>
        <taxon>Eukaryota</taxon>
        <taxon>Metazoa</taxon>
        <taxon>Porifera</taxon>
        <taxon>Demospongiae</taxon>
        <taxon>Heteroscleromorpha</taxon>
        <taxon>Tetractinellida</taxon>
        <taxon>Astrophorina</taxon>
        <taxon>Geodiidae</taxon>
        <taxon>Geodia</taxon>
    </lineage>
</organism>
<dbReference type="GO" id="GO:0006281">
    <property type="term" value="P:DNA repair"/>
    <property type="evidence" value="ECO:0007669"/>
    <property type="project" value="UniProtKB-KW"/>
</dbReference>